<organism evidence="1 2">
    <name type="scientific">Pseudovibrio japonicus</name>
    <dbReference type="NCBI Taxonomy" id="366534"/>
    <lineage>
        <taxon>Bacteria</taxon>
        <taxon>Pseudomonadati</taxon>
        <taxon>Pseudomonadota</taxon>
        <taxon>Alphaproteobacteria</taxon>
        <taxon>Hyphomicrobiales</taxon>
        <taxon>Stappiaceae</taxon>
        <taxon>Pseudovibrio</taxon>
    </lineage>
</organism>
<dbReference type="Proteomes" id="UP000637980">
    <property type="component" value="Unassembled WGS sequence"/>
</dbReference>
<comment type="caution">
    <text evidence="1">The sequence shown here is derived from an EMBL/GenBank/DDBJ whole genome shotgun (WGS) entry which is preliminary data.</text>
</comment>
<accession>A0ABQ3EBK4</accession>
<evidence type="ECO:0000313" key="1">
    <source>
        <dbReference type="EMBL" id="GHB32474.1"/>
    </source>
</evidence>
<keyword evidence="2" id="KW-1185">Reference proteome</keyword>
<gene>
    <name evidence="1" type="ORF">GCM10007094_21670</name>
</gene>
<evidence type="ECO:0000313" key="2">
    <source>
        <dbReference type="Proteomes" id="UP000637980"/>
    </source>
</evidence>
<protein>
    <recommendedName>
        <fullName evidence="3">Lipoprotein</fullName>
    </recommendedName>
</protein>
<reference evidence="2" key="1">
    <citation type="journal article" date="2019" name="Int. J. Syst. Evol. Microbiol.">
        <title>The Global Catalogue of Microorganisms (GCM) 10K type strain sequencing project: providing services to taxonomists for standard genome sequencing and annotation.</title>
        <authorList>
            <consortium name="The Broad Institute Genomics Platform"/>
            <consortium name="The Broad Institute Genome Sequencing Center for Infectious Disease"/>
            <person name="Wu L."/>
            <person name="Ma J."/>
        </authorList>
    </citation>
    <scope>NUCLEOTIDE SEQUENCE [LARGE SCALE GENOMIC DNA]</scope>
    <source>
        <strain evidence="2">KCTC 12861</strain>
    </source>
</reference>
<evidence type="ECO:0008006" key="3">
    <source>
        <dbReference type="Google" id="ProtNLM"/>
    </source>
</evidence>
<sequence length="360" mass="38276">MAGIVQAQTEEPITAKKIGPYFQLEIHTDTPSGEAKKSIFVMDTGSTGIVGSAGFFIPTVAEQASSTCKTLSYSSSGNTYAGYIIKRDLTFGTPGEAPTKHLKDFPVFAAVQHCPNSKNTPTCSTTPPPSCNHNPKVFMMGVGFDSPDGFSEAASDQPNAANPFLNLVEENGTPFENQNYALTNAQSDSSSIDVYLASSQNPLPNLGKSLTLPLSASSTKPTELVAPLLPFAITSKANGEIIYPPDGPKTARILPDTGISFGIVSVAEAAVPCCTSSADSGQIETSDYQMQLYTDEQSKDLLVTLSYGKDQPLGNSARWSLGHTGVSPMLFNSGQQFFEHCNYFYSPADRQVTLSCASDQ</sequence>
<name>A0ABQ3EBK4_9HYPH</name>
<dbReference type="EMBL" id="BMXE01000003">
    <property type="protein sequence ID" value="GHB32474.1"/>
    <property type="molecule type" value="Genomic_DNA"/>
</dbReference>
<proteinExistence type="predicted"/>